<evidence type="ECO:0008006" key="4">
    <source>
        <dbReference type="Google" id="ProtNLM"/>
    </source>
</evidence>
<proteinExistence type="predicted"/>
<comment type="caution">
    <text evidence="2">The sequence shown here is derived from an EMBL/GenBank/DDBJ whole genome shotgun (WGS) entry which is preliminary data.</text>
</comment>
<keyword evidence="3" id="KW-1185">Reference proteome</keyword>
<feature type="compositionally biased region" description="Low complexity" evidence="1">
    <location>
        <begin position="600"/>
        <end position="610"/>
    </location>
</feature>
<organism evidence="2 3">
    <name type="scientific">Sinomonas cellulolyticus</name>
    <dbReference type="NCBI Taxonomy" id="2801916"/>
    <lineage>
        <taxon>Bacteria</taxon>
        <taxon>Bacillati</taxon>
        <taxon>Actinomycetota</taxon>
        <taxon>Actinomycetes</taxon>
        <taxon>Micrococcales</taxon>
        <taxon>Micrococcaceae</taxon>
        <taxon>Sinomonas</taxon>
    </lineage>
</organism>
<sequence>MTMEDASAYSIGLAMSTWPKGAQKVFVAAATDTISIGVTIPAAKSQNAPLLLVDPAAPDQVLAAIGKLGAQDAVLVGPGFSPKNALRQQINAITTTQQWIGGAGPLEVDVPLSSMFAAPTEEAVVTDARSTADLVTSSSAAALEGAPLLTVGPSLDTWEESELARLKPKRVVFVGDAVATSAALSKLESLGYPTFSVEGADPVTRNQKVADLLRGRNLDTRRFHVSVPQAAAAAVPAAYKAALEGSIVRFAGSGTSLTGELADEAAAWGIESTNGTVIGTAAAVADSFLADLEKAMTKPRAPKPDFQALGSSTSGGVHTLEMSTQPGAALYRLFDLSGTRVSEASAPVFVLPDGQSTFSAKAYSATGALLAERDVRVVIADEEKSTANVASVITSDGQASVVNWKQHADDTRPRTVIRSEIVRATDGTLAVQGQTLIGMTCGTEYVDSSRPAGREVAYEVSQDGTDVGNICTSTEPNHSELREEITLTSARVPAIQSTAPAKASLLGSLSMASTSPSTSPDAPTPTLVEQAFMDSRQQAASPSAGSGMTPMTAQSASPLPWTFRYQTFIADQYVRPADWDTQVFDGNNRGFGAWIDRYKTPTSPTTSMPTGEYRAPRSASLSGPPRSTAAQWDPSHAVPTSGGTVNFSV</sequence>
<name>A0ABS1K6W0_9MICC</name>
<evidence type="ECO:0000256" key="1">
    <source>
        <dbReference type="SAM" id="MobiDB-lite"/>
    </source>
</evidence>
<reference evidence="2 3" key="1">
    <citation type="submission" date="2021-01" db="EMBL/GenBank/DDBJ databases">
        <title>Genome public.</title>
        <authorList>
            <person name="Liu C."/>
            <person name="Sun Q."/>
        </authorList>
    </citation>
    <scope>NUCLEOTIDE SEQUENCE [LARGE SCALE GENOMIC DNA]</scope>
    <source>
        <strain evidence="2 3">JC656</strain>
    </source>
</reference>
<dbReference type="EMBL" id="JAERRC010000047">
    <property type="protein sequence ID" value="MBL0707415.1"/>
    <property type="molecule type" value="Genomic_DNA"/>
</dbReference>
<feature type="region of interest" description="Disordered" evidence="1">
    <location>
        <begin position="535"/>
        <end position="554"/>
    </location>
</feature>
<evidence type="ECO:0000313" key="2">
    <source>
        <dbReference type="EMBL" id="MBL0707415.1"/>
    </source>
</evidence>
<dbReference type="Proteomes" id="UP000639051">
    <property type="component" value="Unassembled WGS sequence"/>
</dbReference>
<evidence type="ECO:0000313" key="3">
    <source>
        <dbReference type="Proteomes" id="UP000639051"/>
    </source>
</evidence>
<protein>
    <recommendedName>
        <fullName evidence="4">Cell wall-binding repeat-containing protein</fullName>
    </recommendedName>
</protein>
<gene>
    <name evidence="2" type="ORF">JJE72_18125</name>
</gene>
<dbReference type="RefSeq" id="WP_189695351.1">
    <property type="nucleotide sequence ID" value="NZ_BNCM01000025.1"/>
</dbReference>
<accession>A0ABS1K6W0</accession>
<feature type="region of interest" description="Disordered" evidence="1">
    <location>
        <begin position="600"/>
        <end position="649"/>
    </location>
</feature>